<protein>
    <submittedName>
        <fullName evidence="4">Ketoreductase</fullName>
    </submittedName>
</protein>
<dbReference type="PRINTS" id="PR00081">
    <property type="entry name" value="GDHRDH"/>
</dbReference>
<comment type="similarity">
    <text evidence="1">Belongs to the short-chain dehydrogenases/reductases (SDR) family.</text>
</comment>
<dbReference type="PANTHER" id="PTHR42901">
    <property type="entry name" value="ALCOHOL DEHYDROGENASE"/>
    <property type="match status" value="1"/>
</dbReference>
<feature type="transmembrane region" description="Helical" evidence="3">
    <location>
        <begin position="69"/>
        <end position="91"/>
    </location>
</feature>
<proteinExistence type="inferred from homology"/>
<evidence type="ECO:0000313" key="5">
    <source>
        <dbReference type="Proteomes" id="UP000574317"/>
    </source>
</evidence>
<dbReference type="Proteomes" id="UP000574317">
    <property type="component" value="Unassembled WGS sequence"/>
</dbReference>
<keyword evidence="3" id="KW-0812">Transmembrane</keyword>
<dbReference type="SUPFAM" id="SSF51735">
    <property type="entry name" value="NAD(P)-binding Rossmann-fold domains"/>
    <property type="match status" value="1"/>
</dbReference>
<name>A0A8H5NFW1_9HYPO</name>
<accession>A0A8H5NFW1</accession>
<dbReference type="EMBL" id="JAAOAO010000082">
    <property type="protein sequence ID" value="KAF5563829.1"/>
    <property type="molecule type" value="Genomic_DNA"/>
</dbReference>
<sequence length="509" mass="57900">MAFLLIDIYHRARRTYREVAYQENLQNFRHCITSVLQPYNRFANRDESEQGYYYHWRVATMLRIHLEGAVTIGLYIFLFLIFFLLFGIWIAQYCEGKYWRAQCAFKLTPHEVDAGRLDREGPAVDEAIDRWLSTAALITKLFQADLLGDYGPLWLSYDFIRAFKTHTDGDYTKHPVRQAQILAVANYIFLAGEAFAQDAKIASPERSHDLDAENWKLWAFKLKEVSDTVDESVRWGLKEKTRKAYEKMVELYPTGASMGIGEAIALTLAEHGVNVALVSRSKDKLEAVREKITSKFPEIKVGVYPVDIQNQPDIEKAVKSAVSELGQIDILINNAGLALGAPGRFWEIPIDQVTQMSNTNINGVMFTTHAVLNHSMWERKKGTIINISSVTGLECPPFNGEAVYHASKAFLEGFSNSLRMETAGSDIRVLVLRPGVVQTHFHLQRVQYDQSAMDDFVEGYEPLVAEDLAQSVLYMLSLPPRISIKALDCVPTAQRALTNFDREWNSRRK</sequence>
<reference evidence="4 5" key="1">
    <citation type="submission" date="2020-05" db="EMBL/GenBank/DDBJ databases">
        <title>Identification and distribution of gene clusters putatively required for synthesis of sphingolipid metabolism inhibitors in phylogenetically diverse species of the filamentous fungus Fusarium.</title>
        <authorList>
            <person name="Kim H.-S."/>
            <person name="Busman M."/>
            <person name="Brown D.W."/>
            <person name="Divon H."/>
            <person name="Uhlig S."/>
            <person name="Proctor R.H."/>
        </authorList>
    </citation>
    <scope>NUCLEOTIDE SEQUENCE [LARGE SCALE GENOMIC DNA]</scope>
    <source>
        <strain evidence="4 5">NRRL 25196</strain>
    </source>
</reference>
<evidence type="ECO:0000313" key="4">
    <source>
        <dbReference type="EMBL" id="KAF5563829.1"/>
    </source>
</evidence>
<dbReference type="Gene3D" id="3.40.50.720">
    <property type="entry name" value="NAD(P)-binding Rossmann-like Domain"/>
    <property type="match status" value="1"/>
</dbReference>
<evidence type="ECO:0000256" key="3">
    <source>
        <dbReference type="SAM" id="Phobius"/>
    </source>
</evidence>
<keyword evidence="5" id="KW-1185">Reference proteome</keyword>
<evidence type="ECO:0000256" key="1">
    <source>
        <dbReference type="ARBA" id="ARBA00006484"/>
    </source>
</evidence>
<dbReference type="Pfam" id="PF00106">
    <property type="entry name" value="adh_short"/>
    <property type="match status" value="1"/>
</dbReference>
<dbReference type="AlphaFoldDB" id="A0A8H5NFW1"/>
<organism evidence="4 5">
    <name type="scientific">Fusarium napiforme</name>
    <dbReference type="NCBI Taxonomy" id="42672"/>
    <lineage>
        <taxon>Eukaryota</taxon>
        <taxon>Fungi</taxon>
        <taxon>Dikarya</taxon>
        <taxon>Ascomycota</taxon>
        <taxon>Pezizomycotina</taxon>
        <taxon>Sordariomycetes</taxon>
        <taxon>Hypocreomycetidae</taxon>
        <taxon>Hypocreales</taxon>
        <taxon>Nectriaceae</taxon>
        <taxon>Fusarium</taxon>
        <taxon>Fusarium fujikuroi species complex</taxon>
    </lineage>
</organism>
<dbReference type="InterPro" id="IPR036291">
    <property type="entry name" value="NAD(P)-bd_dom_sf"/>
</dbReference>
<keyword evidence="3" id="KW-1133">Transmembrane helix</keyword>
<dbReference type="InterPro" id="IPR002347">
    <property type="entry name" value="SDR_fam"/>
</dbReference>
<keyword evidence="3" id="KW-0472">Membrane</keyword>
<dbReference type="PANTHER" id="PTHR42901:SF1">
    <property type="entry name" value="ALCOHOL DEHYDROGENASE"/>
    <property type="match status" value="1"/>
</dbReference>
<gene>
    <name evidence="4" type="ORF">FNAPI_2439</name>
</gene>
<dbReference type="GO" id="GO:0016616">
    <property type="term" value="F:oxidoreductase activity, acting on the CH-OH group of donors, NAD or NADP as acceptor"/>
    <property type="evidence" value="ECO:0007669"/>
    <property type="project" value="UniProtKB-ARBA"/>
</dbReference>
<dbReference type="FunFam" id="3.40.50.720:FF:000047">
    <property type="entry name" value="NADP-dependent L-serine/L-allo-threonine dehydrogenase"/>
    <property type="match status" value="1"/>
</dbReference>
<keyword evidence="2" id="KW-0560">Oxidoreductase</keyword>
<dbReference type="PRINTS" id="PR00080">
    <property type="entry name" value="SDRFAMILY"/>
</dbReference>
<evidence type="ECO:0000256" key="2">
    <source>
        <dbReference type="ARBA" id="ARBA00023002"/>
    </source>
</evidence>
<comment type="caution">
    <text evidence="4">The sequence shown here is derived from an EMBL/GenBank/DDBJ whole genome shotgun (WGS) entry which is preliminary data.</text>
</comment>